<organism evidence="1 2">
    <name type="scientific">Citrobacter koseri (strain ATCC BAA-895 / CDC 4225-83 / SGSC4696)</name>
    <dbReference type="NCBI Taxonomy" id="290338"/>
    <lineage>
        <taxon>Bacteria</taxon>
        <taxon>Pseudomonadati</taxon>
        <taxon>Pseudomonadota</taxon>
        <taxon>Gammaproteobacteria</taxon>
        <taxon>Enterobacterales</taxon>
        <taxon>Enterobacteriaceae</taxon>
        <taxon>Citrobacter</taxon>
    </lineage>
</organism>
<keyword evidence="2" id="KW-1185">Reference proteome</keyword>
<dbReference type="HOGENOM" id="CLU_1486574_0_0_6"/>
<dbReference type="Proteomes" id="UP000008148">
    <property type="component" value="Chromosome"/>
</dbReference>
<evidence type="ECO:0000313" key="2">
    <source>
        <dbReference type="Proteomes" id="UP000008148"/>
    </source>
</evidence>
<protein>
    <submittedName>
        <fullName evidence="1">Uncharacterized protein</fullName>
    </submittedName>
</protein>
<dbReference type="AlphaFoldDB" id="A8ADG1"/>
<reference evidence="1 2" key="1">
    <citation type="submission" date="2007-08" db="EMBL/GenBank/DDBJ databases">
        <authorList>
            <consortium name="The Citrobacter koseri Genome Sequencing Project"/>
            <person name="McClelland M."/>
            <person name="Sanderson E.K."/>
            <person name="Porwollik S."/>
            <person name="Spieth J."/>
            <person name="Clifton W.S."/>
            <person name="Latreille P."/>
            <person name="Courtney L."/>
            <person name="Wang C."/>
            <person name="Pepin K."/>
            <person name="Bhonagiri V."/>
            <person name="Nash W."/>
            <person name="Johnson M."/>
            <person name="Thiruvilangam P."/>
            <person name="Wilson R."/>
        </authorList>
    </citation>
    <scope>NUCLEOTIDE SEQUENCE [LARGE SCALE GENOMIC DNA]</scope>
    <source>
        <strain evidence="2">ATCC BAA-895 / CDC 4225-83 / SGSC4696</strain>
    </source>
</reference>
<sequence>MRSGGRRRGSGARRRRYHRAVIVDDGAQVGEHGDAVTVENFDIKRYGFPGRRQGEYRFLRHLTGFFFVQRFSRRQLQIHIAGSVKRDDIRVRRHAAPVIVHRFRICWTVELHYHFLSAVWQRHVFTKNTDFCRTGRQHADVIANKEMRSGKSLAAKQQCCGGHKIFLHFYSPGKGESEFVT</sequence>
<dbReference type="KEGG" id="cko:CKO_00360"/>
<evidence type="ECO:0000313" key="1">
    <source>
        <dbReference type="EMBL" id="ABV11523.1"/>
    </source>
</evidence>
<gene>
    <name evidence="1" type="ordered locus">CKO_00360</name>
</gene>
<dbReference type="EMBL" id="CP000822">
    <property type="protein sequence ID" value="ABV11523.1"/>
    <property type="molecule type" value="Genomic_DNA"/>
</dbReference>
<name>A8ADG1_CITK8</name>
<proteinExistence type="predicted"/>
<accession>A8ADG1</accession>